<name>A0A2I6PI14_9CAUD</name>
<organism evidence="1 2">
    <name type="scientific">Pseudomonas phage PMBT3</name>
    <dbReference type="NCBI Taxonomy" id="2059856"/>
    <lineage>
        <taxon>Viruses</taxon>
        <taxon>Duplodnaviria</taxon>
        <taxon>Heunggongvirae</taxon>
        <taxon>Uroviricota</taxon>
        <taxon>Caudoviricetes</taxon>
        <taxon>Maxrubnervirus</taxon>
        <taxon>Maxrubnervirus PMBT3</taxon>
    </lineage>
</organism>
<dbReference type="EMBL" id="MG596799">
    <property type="protein sequence ID" value="AUM59710.1"/>
    <property type="molecule type" value="Genomic_DNA"/>
</dbReference>
<dbReference type="RefSeq" id="YP_009796659.1">
    <property type="nucleotide sequence ID" value="NC_047902.1"/>
</dbReference>
<sequence>MSVMMKLSAAIRNSRVDLGADVDLPFELGNIYACSVYRFDDSHPVHTFVAGPHTAVVMERLSDWCEMRHDFRPLRSTAKTPVRRLKMLDLIENPGAWDAALQNAKALGNLDTVALLRRIPQWISAQTGVPIPEFQMNLDAPGLVAALAPNLTRTVRA</sequence>
<proteinExistence type="predicted"/>
<evidence type="ECO:0000313" key="1">
    <source>
        <dbReference type="EMBL" id="AUM59710.1"/>
    </source>
</evidence>
<accession>A0A2I6PI14</accession>
<reference evidence="2" key="1">
    <citation type="submission" date="2017-11" db="EMBL/GenBank/DDBJ databases">
        <title>Genome sequence and characterization of the novel virulent phage PMBT3 infecting Pseudomonas sp.</title>
        <authorList>
            <person name="Koberg S."/>
            <person name="Brinks E."/>
            <person name="Heller K.J."/>
            <person name="Neve H."/>
            <person name="Franz C.M.A.P."/>
        </authorList>
    </citation>
    <scope>NUCLEOTIDE SEQUENCE [LARGE SCALE GENOMIC DNA]</scope>
</reference>
<dbReference type="Proteomes" id="UP000240704">
    <property type="component" value="Segment"/>
</dbReference>
<dbReference type="GeneID" id="54987049"/>
<keyword evidence="2" id="KW-1185">Reference proteome</keyword>
<dbReference type="KEGG" id="vg:54987049"/>
<protein>
    <submittedName>
        <fullName evidence="1">Portal protein</fullName>
    </submittedName>
</protein>
<evidence type="ECO:0000313" key="2">
    <source>
        <dbReference type="Proteomes" id="UP000240704"/>
    </source>
</evidence>